<feature type="region of interest" description="Disordered" evidence="1">
    <location>
        <begin position="23"/>
        <end position="77"/>
    </location>
</feature>
<keyword evidence="3" id="KW-1185">Reference proteome</keyword>
<evidence type="ECO:0008006" key="4">
    <source>
        <dbReference type="Google" id="ProtNLM"/>
    </source>
</evidence>
<evidence type="ECO:0000313" key="2">
    <source>
        <dbReference type="EMBL" id="EFL32671.1"/>
    </source>
</evidence>
<feature type="compositionally biased region" description="Basic and acidic residues" evidence="1">
    <location>
        <begin position="67"/>
        <end position="77"/>
    </location>
</feature>
<dbReference type="STRING" id="591159.SSQG_03189"/>
<dbReference type="EMBL" id="GG657757">
    <property type="protein sequence ID" value="EFL32671.1"/>
    <property type="molecule type" value="Genomic_DNA"/>
</dbReference>
<organism evidence="2 3">
    <name type="scientific">Streptomyces viridochromogenes (strain DSM 40736 / JCM 4977 / BCRC 1201 / Tue 494)</name>
    <dbReference type="NCBI Taxonomy" id="591159"/>
    <lineage>
        <taxon>Bacteria</taxon>
        <taxon>Bacillati</taxon>
        <taxon>Actinomycetota</taxon>
        <taxon>Actinomycetes</taxon>
        <taxon>Kitasatosporales</taxon>
        <taxon>Streptomycetaceae</taxon>
        <taxon>Streptomyces</taxon>
    </lineage>
</organism>
<accession>D9XFG8</accession>
<protein>
    <recommendedName>
        <fullName evidence="4">Kanamycin biosynthetic protein</fullName>
    </recommendedName>
</protein>
<dbReference type="InterPro" id="IPR028037">
    <property type="entry name" value="Antitoxin_Rv0909/MT0933"/>
</dbReference>
<dbReference type="Pfam" id="PF14013">
    <property type="entry name" value="MT0933_antitox"/>
    <property type="match status" value="1"/>
</dbReference>
<dbReference type="Proteomes" id="UP000004184">
    <property type="component" value="Unassembled WGS sequence"/>
</dbReference>
<evidence type="ECO:0000256" key="1">
    <source>
        <dbReference type="SAM" id="MobiDB-lite"/>
    </source>
</evidence>
<sequence length="77" mass="8835">MSRVSSVLNDLWKELCMGIFDRFKSQGRHKAKQGSDTAEQRMNEKTGGTYEEQIDRGQQRAEGSLGMDRDRDRPEGQ</sequence>
<reference evidence="3" key="1">
    <citation type="submission" date="2009-02" db="EMBL/GenBank/DDBJ databases">
        <title>Annotation of Streptomyces viridochromogenes strain DSM 40736.</title>
        <authorList>
            <consortium name="The Broad Institute Genome Sequencing Platform"/>
            <consortium name="Broad Institute Microbial Sequencing Center"/>
            <person name="Fischbach M."/>
            <person name="Godfrey P."/>
            <person name="Ward D."/>
            <person name="Young S."/>
            <person name="Zeng Q."/>
            <person name="Koehrsen M."/>
            <person name="Alvarado L."/>
            <person name="Berlin A.M."/>
            <person name="Bochicchio J."/>
            <person name="Borenstein D."/>
            <person name="Chapman S.B."/>
            <person name="Chen Z."/>
            <person name="Engels R."/>
            <person name="Freedman E."/>
            <person name="Gellesch M."/>
            <person name="Goldberg J."/>
            <person name="Griggs A."/>
            <person name="Gujja S."/>
            <person name="Heilman E.R."/>
            <person name="Heiman D.I."/>
            <person name="Hepburn T.A."/>
            <person name="Howarth C."/>
            <person name="Jen D."/>
            <person name="Larson L."/>
            <person name="Lewis B."/>
            <person name="Mehta T."/>
            <person name="Park D."/>
            <person name="Pearson M."/>
            <person name="Richards J."/>
            <person name="Roberts A."/>
            <person name="Saif S."/>
            <person name="Shea T.D."/>
            <person name="Shenoy N."/>
            <person name="Sisk P."/>
            <person name="Stolte C."/>
            <person name="Sykes S.N."/>
            <person name="Thomson T."/>
            <person name="Walk T."/>
            <person name="White J."/>
            <person name="Yandava C."/>
            <person name="Straight P."/>
            <person name="Clardy J."/>
            <person name="Hung D."/>
            <person name="Kolter R."/>
            <person name="Mekalanos J."/>
            <person name="Walker S."/>
            <person name="Walsh C.T."/>
            <person name="Wieland-Brown L.C."/>
            <person name="Haas B."/>
            <person name="Nusbaum C."/>
            <person name="Birren B."/>
        </authorList>
    </citation>
    <scope>NUCLEOTIDE SEQUENCE [LARGE SCALE GENOMIC DNA]</scope>
    <source>
        <strain evidence="3">DSM 40736 / JCM 4977 / BCRC 1201 / Tue 494</strain>
    </source>
</reference>
<proteinExistence type="predicted"/>
<name>D9XFG8_STRVT</name>
<evidence type="ECO:0000313" key="3">
    <source>
        <dbReference type="Proteomes" id="UP000004184"/>
    </source>
</evidence>
<dbReference type="HOGENOM" id="CLU_148727_4_0_11"/>
<dbReference type="AlphaFoldDB" id="D9XFG8"/>
<gene>
    <name evidence="2" type="ORF">SSQG_03189</name>
</gene>